<keyword evidence="2" id="KW-0472">Membrane</keyword>
<dbReference type="EMBL" id="JAVXZY010000006">
    <property type="protein sequence ID" value="MDT9000709.1"/>
    <property type="molecule type" value="Genomic_DNA"/>
</dbReference>
<protein>
    <recommendedName>
        <fullName evidence="5">ABC transmembrane type-1 domain-containing protein</fullName>
    </recommendedName>
</protein>
<evidence type="ECO:0000313" key="4">
    <source>
        <dbReference type="Proteomes" id="UP001246372"/>
    </source>
</evidence>
<dbReference type="RefSeq" id="WP_315651539.1">
    <property type="nucleotide sequence ID" value="NZ_JAVXZY010000006.1"/>
</dbReference>
<comment type="caution">
    <text evidence="3">The sequence shown here is derived from an EMBL/GenBank/DDBJ whole genome shotgun (WGS) entry which is preliminary data.</text>
</comment>
<feature type="region of interest" description="Disordered" evidence="1">
    <location>
        <begin position="121"/>
        <end position="142"/>
    </location>
</feature>
<organism evidence="3 4">
    <name type="scientific">Roseateles aquae</name>
    <dbReference type="NCBI Taxonomy" id="3077235"/>
    <lineage>
        <taxon>Bacteria</taxon>
        <taxon>Pseudomonadati</taxon>
        <taxon>Pseudomonadota</taxon>
        <taxon>Betaproteobacteria</taxon>
        <taxon>Burkholderiales</taxon>
        <taxon>Sphaerotilaceae</taxon>
        <taxon>Roseateles</taxon>
    </lineage>
</organism>
<reference evidence="3" key="1">
    <citation type="submission" date="2023-09" db="EMBL/GenBank/DDBJ databases">
        <title>Paucibacter sp. APW11 Genome sequencing and assembly.</title>
        <authorList>
            <person name="Kim I."/>
        </authorList>
    </citation>
    <scope>NUCLEOTIDE SEQUENCE</scope>
    <source>
        <strain evidence="3">APW11</strain>
    </source>
</reference>
<proteinExistence type="predicted"/>
<accession>A0ABU3PDP0</accession>
<evidence type="ECO:0000256" key="2">
    <source>
        <dbReference type="SAM" id="Phobius"/>
    </source>
</evidence>
<feature type="transmembrane region" description="Helical" evidence="2">
    <location>
        <begin position="32"/>
        <end position="54"/>
    </location>
</feature>
<dbReference type="Proteomes" id="UP001246372">
    <property type="component" value="Unassembled WGS sequence"/>
</dbReference>
<evidence type="ECO:0008006" key="5">
    <source>
        <dbReference type="Google" id="ProtNLM"/>
    </source>
</evidence>
<name>A0ABU3PDP0_9BURK</name>
<keyword evidence="4" id="KW-1185">Reference proteome</keyword>
<evidence type="ECO:0000256" key="1">
    <source>
        <dbReference type="SAM" id="MobiDB-lite"/>
    </source>
</evidence>
<keyword evidence="2" id="KW-0812">Transmembrane</keyword>
<sequence>MARMTGFGRARRARQLLQLRQLFGAEQCGQGLAGLFAHLLMGLAPVLHLALMAFMEELIDLRRLVGTEAQGLLQSLLPLRRIRRWWGFGWRWWRWWRWWRALARGRLGAVPCGRRSVAGGWMQQRDEQQGGEKMSDHGSSWA</sequence>
<gene>
    <name evidence="3" type="ORF">RQP53_15645</name>
</gene>
<keyword evidence="2" id="KW-1133">Transmembrane helix</keyword>
<evidence type="ECO:0000313" key="3">
    <source>
        <dbReference type="EMBL" id="MDT9000709.1"/>
    </source>
</evidence>
<feature type="compositionally biased region" description="Basic and acidic residues" evidence="1">
    <location>
        <begin position="124"/>
        <end position="136"/>
    </location>
</feature>